<evidence type="ECO:0000256" key="1">
    <source>
        <dbReference type="SAM" id="MobiDB-lite"/>
    </source>
</evidence>
<dbReference type="EMBL" id="VNIB01000012">
    <property type="protein sequence ID" value="TYO96805.1"/>
    <property type="molecule type" value="Genomic_DNA"/>
</dbReference>
<name>A0A5D3WGY5_9BACT</name>
<gene>
    <name evidence="3" type="ORF">EDC39_11293</name>
</gene>
<comment type="caution">
    <text evidence="3">The sequence shown here is derived from an EMBL/GenBank/DDBJ whole genome shotgun (WGS) entry which is preliminary data.</text>
</comment>
<dbReference type="Gene3D" id="1.10.10.10">
    <property type="entry name" value="Winged helix-like DNA-binding domain superfamily/Winged helix DNA-binding domain"/>
    <property type="match status" value="1"/>
</dbReference>
<feature type="domain" description="RNA polymerase sigma factor 70 region 4 type 2" evidence="2">
    <location>
        <begin position="146"/>
        <end position="171"/>
    </location>
</feature>
<dbReference type="RefSeq" id="WP_148896647.1">
    <property type="nucleotide sequence ID" value="NZ_VNIB01000012.1"/>
</dbReference>
<evidence type="ECO:0000313" key="3">
    <source>
        <dbReference type="EMBL" id="TYO96805.1"/>
    </source>
</evidence>
<dbReference type="Pfam" id="PF08281">
    <property type="entry name" value="Sigma70_r4_2"/>
    <property type="match status" value="1"/>
</dbReference>
<dbReference type="InterPro" id="IPR013249">
    <property type="entry name" value="RNA_pol_sigma70_r4_t2"/>
</dbReference>
<sequence>MTAEDAVTWVNRNAHAIRGHIRKYLPFVPYDQEDFMQDAFEAALIAARIASEREIPFAACFWVTLRSKISSVTPHPESAHHSGSSSPPSTLCSSEDGLDRVEARPPSITDRIDMDRLFWMISRFLTQKESRVLGMAIGLDGGRRGIREIARILGCTPANVRQTLSRAYQRLSRLVESGQLKIRLQDLEYGETAFVQPCRQGIEKTEKPEAA</sequence>
<feature type="compositionally biased region" description="Low complexity" evidence="1">
    <location>
        <begin position="81"/>
        <end position="94"/>
    </location>
</feature>
<organism evidence="3 4">
    <name type="scientific">Geothermobacter ehrlichii</name>
    <dbReference type="NCBI Taxonomy" id="213224"/>
    <lineage>
        <taxon>Bacteria</taxon>
        <taxon>Pseudomonadati</taxon>
        <taxon>Thermodesulfobacteriota</taxon>
        <taxon>Desulfuromonadia</taxon>
        <taxon>Desulfuromonadales</taxon>
        <taxon>Geothermobacteraceae</taxon>
        <taxon>Geothermobacter</taxon>
    </lineage>
</organism>
<dbReference type="InterPro" id="IPR013324">
    <property type="entry name" value="RNA_pol_sigma_r3/r4-like"/>
</dbReference>
<dbReference type="GO" id="GO:0003677">
    <property type="term" value="F:DNA binding"/>
    <property type="evidence" value="ECO:0007669"/>
    <property type="project" value="InterPro"/>
</dbReference>
<dbReference type="InterPro" id="IPR036388">
    <property type="entry name" value="WH-like_DNA-bd_sf"/>
</dbReference>
<dbReference type="Proteomes" id="UP000324159">
    <property type="component" value="Unassembled WGS sequence"/>
</dbReference>
<proteinExistence type="predicted"/>
<protein>
    <recommendedName>
        <fullName evidence="2">RNA polymerase sigma factor 70 region 4 type 2 domain-containing protein</fullName>
    </recommendedName>
</protein>
<dbReference type="OrthoDB" id="5393968at2"/>
<accession>A0A5D3WGY5</accession>
<dbReference type="GO" id="GO:0006352">
    <property type="term" value="P:DNA-templated transcription initiation"/>
    <property type="evidence" value="ECO:0007669"/>
    <property type="project" value="InterPro"/>
</dbReference>
<evidence type="ECO:0000313" key="4">
    <source>
        <dbReference type="Proteomes" id="UP000324159"/>
    </source>
</evidence>
<dbReference type="AlphaFoldDB" id="A0A5D3WGY5"/>
<reference evidence="3 4" key="1">
    <citation type="submission" date="2019-07" db="EMBL/GenBank/DDBJ databases">
        <title>Genomic Encyclopedia of Type Strains, Phase IV (KMG-IV): sequencing the most valuable type-strain genomes for metagenomic binning, comparative biology and taxonomic classification.</title>
        <authorList>
            <person name="Goeker M."/>
        </authorList>
    </citation>
    <scope>NUCLEOTIDE SEQUENCE [LARGE SCALE GENOMIC DNA]</scope>
    <source>
        <strain evidence="3 4">SS015</strain>
    </source>
</reference>
<feature type="region of interest" description="Disordered" evidence="1">
    <location>
        <begin position="73"/>
        <end position="105"/>
    </location>
</feature>
<dbReference type="SUPFAM" id="SSF88659">
    <property type="entry name" value="Sigma3 and sigma4 domains of RNA polymerase sigma factors"/>
    <property type="match status" value="1"/>
</dbReference>
<keyword evidence="4" id="KW-1185">Reference proteome</keyword>
<evidence type="ECO:0000259" key="2">
    <source>
        <dbReference type="Pfam" id="PF08281"/>
    </source>
</evidence>
<dbReference type="GO" id="GO:0016987">
    <property type="term" value="F:sigma factor activity"/>
    <property type="evidence" value="ECO:0007669"/>
    <property type="project" value="InterPro"/>
</dbReference>